<accession>A0A140GS57</accession>
<proteinExistence type="predicted"/>
<sequence>MNKIKNFTDEELKKYSSLLNNLTLNSSDYMFIEDIAEGRFFFKMLPTLQDYLKKIEEINIKADGTGILEIFKSDEKYKEELLNYKKTILHNLNRLENCNKCICSKCNLKCPFKPSGCIECKPNKRIVACDKERYVFYKSEEQLKLCDNDKNDKETIFYIVAELHDRLDGKKYIYLKEVGNDENEQLLEFKIKINGDIEYLSLETEERIDEIYNIYVKHNFI</sequence>
<keyword evidence="1" id="KW-0614">Plasmid</keyword>
<gene>
    <name evidence="1" type="ORF">JFP838_pA0450</name>
</gene>
<protein>
    <recommendedName>
        <fullName evidence="3">DUF1292 domain-containing protein</fullName>
    </recommendedName>
</protein>
<organism evidence="1 2">
    <name type="scientific">Clostridium perfringens</name>
    <dbReference type="NCBI Taxonomy" id="1502"/>
    <lineage>
        <taxon>Bacteria</taxon>
        <taxon>Bacillati</taxon>
        <taxon>Bacillota</taxon>
        <taxon>Clostridia</taxon>
        <taxon>Eubacteriales</taxon>
        <taxon>Clostridiaceae</taxon>
        <taxon>Clostridium</taxon>
    </lineage>
</organism>
<dbReference type="EMBL" id="CP013615">
    <property type="protein sequence ID" value="AMN31366.1"/>
    <property type="molecule type" value="Genomic_DNA"/>
</dbReference>
<reference evidence="1 2" key="1">
    <citation type="journal article" date="2016" name="PLoS ONE">
        <title>Plasmid Characterization and Chromosome Analysis of Two netF+ Clostridium perfringens Isolates Associated with Foal and Canine Necrotizing Enteritis.</title>
        <authorList>
            <person name="Mehdizadeh Gohari I."/>
            <person name="Kropinski A.M."/>
            <person name="Weese S.J."/>
            <person name="Parreira V.R."/>
            <person name="Whitehead A.E."/>
            <person name="Boerlin P."/>
            <person name="Prescott J.F."/>
        </authorList>
    </citation>
    <scope>NUCLEOTIDE SEQUENCE [LARGE SCALE GENOMIC DNA]</scope>
    <source>
        <strain evidence="1 2">JP838</strain>
        <plasmid evidence="2">Plasmid pJFP838A</plasmid>
    </source>
</reference>
<evidence type="ECO:0000313" key="2">
    <source>
        <dbReference type="Proteomes" id="UP000070260"/>
    </source>
</evidence>
<evidence type="ECO:0000313" key="1">
    <source>
        <dbReference type="EMBL" id="AMN31366.1"/>
    </source>
</evidence>
<dbReference type="RefSeq" id="WP_061429942.1">
    <property type="nucleotide sequence ID" value="NZ_CATNZX010000001.1"/>
</dbReference>
<dbReference type="PATRIC" id="fig|1502.177.peg.3661"/>
<name>A0A140GS57_CLOPF</name>
<geneLocation type="plasmid" evidence="1 2">
    <name>pJFP838A</name>
</geneLocation>
<dbReference type="AlphaFoldDB" id="A0A140GS57"/>
<evidence type="ECO:0008006" key="3">
    <source>
        <dbReference type="Google" id="ProtNLM"/>
    </source>
</evidence>
<dbReference type="Proteomes" id="UP000070260">
    <property type="component" value="Plasmid pJFP838A"/>
</dbReference>